<dbReference type="EMBL" id="JBHLYW010000007">
    <property type="protein sequence ID" value="MFC0076932.1"/>
    <property type="molecule type" value="Genomic_DNA"/>
</dbReference>
<proteinExistence type="predicted"/>
<gene>
    <name evidence="1" type="ORF">ACFFLS_07760</name>
</gene>
<accession>A0ABV6BSB2</accession>
<evidence type="ECO:0000313" key="1">
    <source>
        <dbReference type="EMBL" id="MFC0076932.1"/>
    </source>
</evidence>
<keyword evidence="2" id="KW-1185">Reference proteome</keyword>
<evidence type="ECO:0000313" key="2">
    <source>
        <dbReference type="Proteomes" id="UP001589734"/>
    </source>
</evidence>
<protein>
    <submittedName>
        <fullName evidence="1">Uncharacterized protein</fullName>
    </submittedName>
</protein>
<organism evidence="1 2">
    <name type="scientific">Flavobacterium procerum</name>
    <dbReference type="NCBI Taxonomy" id="1455569"/>
    <lineage>
        <taxon>Bacteria</taxon>
        <taxon>Pseudomonadati</taxon>
        <taxon>Bacteroidota</taxon>
        <taxon>Flavobacteriia</taxon>
        <taxon>Flavobacteriales</taxon>
        <taxon>Flavobacteriaceae</taxon>
        <taxon>Flavobacterium</taxon>
    </lineage>
</organism>
<comment type="caution">
    <text evidence="1">The sequence shown here is derived from an EMBL/GenBank/DDBJ whole genome shotgun (WGS) entry which is preliminary data.</text>
</comment>
<dbReference type="Proteomes" id="UP001589734">
    <property type="component" value="Unassembled WGS sequence"/>
</dbReference>
<name>A0ABV6BSB2_9FLAO</name>
<reference evidence="1 2" key="1">
    <citation type="submission" date="2024-09" db="EMBL/GenBank/DDBJ databases">
        <authorList>
            <person name="Sun Q."/>
            <person name="Mori K."/>
        </authorList>
    </citation>
    <scope>NUCLEOTIDE SEQUENCE [LARGE SCALE GENOMIC DNA]</scope>
    <source>
        <strain evidence="1 2">CGMCC 1.12926</strain>
    </source>
</reference>
<dbReference type="RefSeq" id="WP_379685961.1">
    <property type="nucleotide sequence ID" value="NZ_JBHLYW010000007.1"/>
</dbReference>
<sequence length="55" mass="6368">MKKNVLSFGTPQELEAKRIAEVKSLSYLERLERLMAIIEVSYTLKTAKVIRSKKQ</sequence>